<sequence length="133" mass="14995">MEKQKYKIGDKVEAKITSIAPFGAFADILSGGSGLIHISEIDNKFIKNIADYLPVGSIHTLMITNVLDKPDTYALSLKRINGRKRQVLQKAQKPLSRKEYNKSVLENYPFDELKNSLDGFIDRELKRVEKGGN</sequence>
<dbReference type="GO" id="GO:0006412">
    <property type="term" value="P:translation"/>
    <property type="evidence" value="ECO:0007669"/>
    <property type="project" value="TreeGrafter"/>
</dbReference>
<dbReference type="PROSITE" id="PS50126">
    <property type="entry name" value="S1"/>
    <property type="match status" value="1"/>
</dbReference>
<dbReference type="SUPFAM" id="SSF50249">
    <property type="entry name" value="Nucleic acid-binding proteins"/>
    <property type="match status" value="1"/>
</dbReference>
<dbReference type="SMART" id="SM00316">
    <property type="entry name" value="S1"/>
    <property type="match status" value="1"/>
</dbReference>
<dbReference type="PANTHER" id="PTHR10724">
    <property type="entry name" value="30S RIBOSOMAL PROTEIN S1"/>
    <property type="match status" value="1"/>
</dbReference>
<dbReference type="InterPro" id="IPR003029">
    <property type="entry name" value="S1_domain"/>
</dbReference>
<evidence type="ECO:0000313" key="3">
    <source>
        <dbReference type="Proteomes" id="UP000823629"/>
    </source>
</evidence>
<protein>
    <submittedName>
        <fullName evidence="2">S1 RNA-binding domain-containing protein</fullName>
    </submittedName>
</protein>
<dbReference type="Pfam" id="PF00575">
    <property type="entry name" value="S1"/>
    <property type="match status" value="1"/>
</dbReference>
<gene>
    <name evidence="2" type="ORF">IAC78_00445</name>
</gene>
<organism evidence="2 3">
    <name type="scientific">Candidatus Scatoplasma merdavium</name>
    <dbReference type="NCBI Taxonomy" id="2840932"/>
    <lineage>
        <taxon>Bacteria</taxon>
        <taxon>Bacillati</taxon>
        <taxon>Bacillota</taxon>
        <taxon>Bacilli</taxon>
        <taxon>Bacillales</taxon>
        <taxon>Candidatus Scatoplasma</taxon>
    </lineage>
</organism>
<dbReference type="GO" id="GO:0003735">
    <property type="term" value="F:structural constituent of ribosome"/>
    <property type="evidence" value="ECO:0007669"/>
    <property type="project" value="TreeGrafter"/>
</dbReference>
<evidence type="ECO:0000313" key="2">
    <source>
        <dbReference type="EMBL" id="MBO8413939.1"/>
    </source>
</evidence>
<dbReference type="Gene3D" id="2.40.50.140">
    <property type="entry name" value="Nucleic acid-binding proteins"/>
    <property type="match status" value="1"/>
</dbReference>
<dbReference type="AlphaFoldDB" id="A0A9D9D8E6"/>
<dbReference type="GO" id="GO:0003729">
    <property type="term" value="F:mRNA binding"/>
    <property type="evidence" value="ECO:0007669"/>
    <property type="project" value="TreeGrafter"/>
</dbReference>
<reference evidence="2" key="1">
    <citation type="submission" date="2020-10" db="EMBL/GenBank/DDBJ databases">
        <authorList>
            <person name="Gilroy R."/>
        </authorList>
    </citation>
    <scope>NUCLEOTIDE SEQUENCE</scope>
    <source>
        <strain evidence="2">1748</strain>
    </source>
</reference>
<dbReference type="Proteomes" id="UP000823629">
    <property type="component" value="Unassembled WGS sequence"/>
</dbReference>
<comment type="caution">
    <text evidence="2">The sequence shown here is derived from an EMBL/GenBank/DDBJ whole genome shotgun (WGS) entry which is preliminary data.</text>
</comment>
<dbReference type="InterPro" id="IPR050437">
    <property type="entry name" value="Ribos_protein_bS1-like"/>
</dbReference>
<name>A0A9D9D8E6_9BACL</name>
<accession>A0A9D9D8E6</accession>
<feature type="domain" description="S1 motif" evidence="1">
    <location>
        <begin position="9"/>
        <end position="78"/>
    </location>
</feature>
<proteinExistence type="predicted"/>
<reference evidence="2" key="2">
    <citation type="journal article" date="2021" name="PeerJ">
        <title>Extensive microbial diversity within the chicken gut microbiome revealed by metagenomics and culture.</title>
        <authorList>
            <person name="Gilroy R."/>
            <person name="Ravi A."/>
            <person name="Getino M."/>
            <person name="Pursley I."/>
            <person name="Horton D.L."/>
            <person name="Alikhan N.F."/>
            <person name="Baker D."/>
            <person name="Gharbi K."/>
            <person name="Hall N."/>
            <person name="Watson M."/>
            <person name="Adriaenssens E.M."/>
            <person name="Foster-Nyarko E."/>
            <person name="Jarju S."/>
            <person name="Secka A."/>
            <person name="Antonio M."/>
            <person name="Oren A."/>
            <person name="Chaudhuri R.R."/>
            <person name="La Ragione R."/>
            <person name="Hildebrand F."/>
            <person name="Pallen M.J."/>
        </authorList>
    </citation>
    <scope>NUCLEOTIDE SEQUENCE</scope>
    <source>
        <strain evidence="2">1748</strain>
    </source>
</reference>
<dbReference type="EMBL" id="JADING010000010">
    <property type="protein sequence ID" value="MBO8413939.1"/>
    <property type="molecule type" value="Genomic_DNA"/>
</dbReference>
<evidence type="ECO:0000259" key="1">
    <source>
        <dbReference type="PROSITE" id="PS50126"/>
    </source>
</evidence>
<dbReference type="InterPro" id="IPR012340">
    <property type="entry name" value="NA-bd_OB-fold"/>
</dbReference>